<comment type="caution">
    <text evidence="2">The sequence shown here is derived from an EMBL/GenBank/DDBJ whole genome shotgun (WGS) entry which is preliminary data.</text>
</comment>
<dbReference type="PROSITE" id="PS50846">
    <property type="entry name" value="HMA_2"/>
    <property type="match status" value="1"/>
</dbReference>
<evidence type="ECO:0000313" key="2">
    <source>
        <dbReference type="EMBL" id="MCO6394569.1"/>
    </source>
</evidence>
<sequence length="66" mass="6994">MATQTFQVEGMSCGHCELSIQEEVGEIPGVTSVNADHTTGKVVVEGAEVSREDVDKAVEEAGFKLL</sequence>
<dbReference type="RefSeq" id="WP_071565750.1">
    <property type="nucleotide sequence ID" value="NZ_JAEUWV010000007.1"/>
</dbReference>
<dbReference type="InterPro" id="IPR036163">
    <property type="entry name" value="HMA_dom_sf"/>
</dbReference>
<accession>A0AAW5HTC6</accession>
<evidence type="ECO:0000313" key="3">
    <source>
        <dbReference type="Proteomes" id="UP001205920"/>
    </source>
</evidence>
<keyword evidence="3" id="KW-1185">Reference proteome</keyword>
<organism evidence="2 3">
    <name type="scientific">Corynebacterium lipophilum</name>
    <dbReference type="NCBI Taxonomy" id="2804918"/>
    <lineage>
        <taxon>Bacteria</taxon>
        <taxon>Bacillati</taxon>
        <taxon>Actinomycetota</taxon>
        <taxon>Actinomycetes</taxon>
        <taxon>Mycobacteriales</taxon>
        <taxon>Corynebacteriaceae</taxon>
        <taxon>Corynebacterium</taxon>
    </lineage>
</organism>
<dbReference type="Pfam" id="PF00403">
    <property type="entry name" value="HMA"/>
    <property type="match status" value="1"/>
</dbReference>
<dbReference type="AlphaFoldDB" id="A0AAW5HTC6"/>
<dbReference type="InterPro" id="IPR006121">
    <property type="entry name" value="HMA_dom"/>
</dbReference>
<evidence type="ECO:0000259" key="1">
    <source>
        <dbReference type="PROSITE" id="PS50846"/>
    </source>
</evidence>
<gene>
    <name evidence="2" type="ORF">JMN37_06215</name>
</gene>
<dbReference type="Gene3D" id="3.30.70.100">
    <property type="match status" value="1"/>
</dbReference>
<feature type="domain" description="HMA" evidence="1">
    <location>
        <begin position="2"/>
        <end position="66"/>
    </location>
</feature>
<reference evidence="2 3" key="1">
    <citation type="submission" date="2021-01" db="EMBL/GenBank/DDBJ databases">
        <title>Identification and Characterization of Corynebacterium sp.</title>
        <authorList>
            <person name="Luo Q."/>
            <person name="Qu P."/>
            <person name="Chen Q."/>
        </authorList>
    </citation>
    <scope>NUCLEOTIDE SEQUENCE [LARGE SCALE GENOMIC DNA]</scope>
    <source>
        <strain evidence="2 3">MC-18</strain>
    </source>
</reference>
<dbReference type="GO" id="GO:0046872">
    <property type="term" value="F:metal ion binding"/>
    <property type="evidence" value="ECO:0007669"/>
    <property type="project" value="InterPro"/>
</dbReference>
<proteinExistence type="predicted"/>
<dbReference type="Proteomes" id="UP001205920">
    <property type="component" value="Unassembled WGS sequence"/>
</dbReference>
<dbReference type="SUPFAM" id="SSF55008">
    <property type="entry name" value="HMA, heavy metal-associated domain"/>
    <property type="match status" value="1"/>
</dbReference>
<dbReference type="CDD" id="cd00371">
    <property type="entry name" value="HMA"/>
    <property type="match status" value="1"/>
</dbReference>
<dbReference type="EMBL" id="JAEUWV010000007">
    <property type="protein sequence ID" value="MCO6394569.1"/>
    <property type="molecule type" value="Genomic_DNA"/>
</dbReference>
<name>A0AAW5HTC6_9CORY</name>
<protein>
    <submittedName>
        <fullName evidence="2">Heavy-metal-associated domain-containing protein</fullName>
    </submittedName>
</protein>